<dbReference type="EMBL" id="JAFLWD010000066">
    <property type="protein sequence ID" value="MBO0441958.1"/>
    <property type="molecule type" value="Genomic_DNA"/>
</dbReference>
<name>A0ABS3H366_9ENTE</name>
<dbReference type="Pfam" id="PF00296">
    <property type="entry name" value="Bac_luciferase"/>
    <property type="match status" value="1"/>
</dbReference>
<sequence length="333" mass="37322">MTTKKLALSVLNLVSVREGQSTKETIQHMVDLAQYTETLGYERYWIAEHHNINGTISSATSMLINHTLEQTKTIRVGSGGVMLPNHFPLVVAEQFGTLETIHPNRVDLGVGRAPGADPHTGNSLRRALLNGADTFQDDIAELLRYFGPEEKQGEIKAYPAVNTKVPLYILGSSTSSAKLAAKLGLPYSFAGHFPNNEMGAAIATYRNEFQPSEYLDKPYVIIALNVIAAESNEEAHYELTTMQQMYLYAIRNQIQPLQPPVTSMDDLWSPMEKQYVESMFGLTLIGDKEALIPQLQLFQEHFQVDELMATSYLYDFKKQKNSFKLLKEAIESL</sequence>
<reference evidence="3 4" key="1">
    <citation type="submission" date="2021-03" db="EMBL/GenBank/DDBJ databases">
        <title>Enterococcal diversity collection.</title>
        <authorList>
            <person name="Gilmore M.S."/>
            <person name="Schwartzman J."/>
            <person name="Van Tyne D."/>
            <person name="Martin M."/>
            <person name="Earl A.M."/>
            <person name="Manson A.L."/>
            <person name="Straub T."/>
            <person name="Salamzade R."/>
            <person name="Saavedra J."/>
            <person name="Lebreton F."/>
            <person name="Prichula J."/>
            <person name="Schaufler K."/>
            <person name="Gaca A."/>
            <person name="Sgardioli B."/>
            <person name="Wagenaar J."/>
            <person name="Strong T."/>
        </authorList>
    </citation>
    <scope>NUCLEOTIDE SEQUENCE [LARGE SCALE GENOMIC DNA]</scope>
    <source>
        <strain evidence="3 4">DIV0869a</strain>
    </source>
</reference>
<comment type="caution">
    <text evidence="3">The sequence shown here is derived from an EMBL/GenBank/DDBJ whole genome shotgun (WGS) entry which is preliminary data.</text>
</comment>
<accession>A0ABS3H366</accession>
<dbReference type="InterPro" id="IPR019949">
    <property type="entry name" value="CmoO-like"/>
</dbReference>
<protein>
    <submittedName>
        <fullName evidence="3">LLM class flavin-dependent oxidoreductase</fullName>
    </submittedName>
</protein>
<gene>
    <name evidence="3" type="ORF">JZO69_16460</name>
</gene>
<comment type="similarity">
    <text evidence="1">To bacterial alkanal monooxygenase alpha and beta chains.</text>
</comment>
<proteinExistence type="predicted"/>
<evidence type="ECO:0000259" key="2">
    <source>
        <dbReference type="Pfam" id="PF00296"/>
    </source>
</evidence>
<dbReference type="SUPFAM" id="SSF51679">
    <property type="entry name" value="Bacterial luciferase-like"/>
    <property type="match status" value="1"/>
</dbReference>
<evidence type="ECO:0000256" key="1">
    <source>
        <dbReference type="ARBA" id="ARBA00007789"/>
    </source>
</evidence>
<evidence type="ECO:0000313" key="3">
    <source>
        <dbReference type="EMBL" id="MBO0441958.1"/>
    </source>
</evidence>
<dbReference type="PANTHER" id="PTHR30137:SF6">
    <property type="entry name" value="LUCIFERASE-LIKE MONOOXYGENASE"/>
    <property type="match status" value="1"/>
</dbReference>
<dbReference type="InterPro" id="IPR011251">
    <property type="entry name" value="Luciferase-like_dom"/>
</dbReference>
<evidence type="ECO:0000313" key="4">
    <source>
        <dbReference type="Proteomes" id="UP000664632"/>
    </source>
</evidence>
<organism evidence="3 4">
    <name type="scientific">Candidatus Enterococcus ikei</name>
    <dbReference type="NCBI Taxonomy" id="2815326"/>
    <lineage>
        <taxon>Bacteria</taxon>
        <taxon>Bacillati</taxon>
        <taxon>Bacillota</taxon>
        <taxon>Bacilli</taxon>
        <taxon>Lactobacillales</taxon>
        <taxon>Enterococcaceae</taxon>
        <taxon>Enterococcus</taxon>
    </lineage>
</organism>
<dbReference type="Proteomes" id="UP000664632">
    <property type="component" value="Unassembled WGS sequence"/>
</dbReference>
<dbReference type="InterPro" id="IPR036661">
    <property type="entry name" value="Luciferase-like_sf"/>
</dbReference>
<dbReference type="RefSeq" id="WP_207113895.1">
    <property type="nucleotide sequence ID" value="NZ_JAFLWD010000066.1"/>
</dbReference>
<keyword evidence="4" id="KW-1185">Reference proteome</keyword>
<dbReference type="NCBIfam" id="TIGR03558">
    <property type="entry name" value="oxido_grp_1"/>
    <property type="match status" value="1"/>
</dbReference>
<feature type="domain" description="Luciferase-like" evidence="2">
    <location>
        <begin position="15"/>
        <end position="246"/>
    </location>
</feature>
<dbReference type="InterPro" id="IPR050766">
    <property type="entry name" value="Bact_Lucif_Oxidored"/>
</dbReference>
<dbReference type="Gene3D" id="3.20.20.30">
    <property type="entry name" value="Luciferase-like domain"/>
    <property type="match status" value="1"/>
</dbReference>
<dbReference type="PANTHER" id="PTHR30137">
    <property type="entry name" value="LUCIFERASE-LIKE MONOOXYGENASE"/>
    <property type="match status" value="1"/>
</dbReference>